<accession>A0A317ZID6</accession>
<proteinExistence type="predicted"/>
<dbReference type="AlphaFoldDB" id="A0A317ZID6"/>
<dbReference type="Gene3D" id="3.30.360.10">
    <property type="entry name" value="Dihydrodipicolinate Reductase, domain 2"/>
    <property type="match status" value="1"/>
</dbReference>
<dbReference type="NCBIfam" id="TIGR01409">
    <property type="entry name" value="TAT_signal_seq"/>
    <property type="match status" value="1"/>
</dbReference>
<dbReference type="EMBL" id="QHJQ01000003">
    <property type="protein sequence ID" value="PXA04732.1"/>
    <property type="molecule type" value="Genomic_DNA"/>
</dbReference>
<organism evidence="3 4">
    <name type="scientific">Coraliomargarita sinensis</name>
    <dbReference type="NCBI Taxonomy" id="2174842"/>
    <lineage>
        <taxon>Bacteria</taxon>
        <taxon>Pseudomonadati</taxon>
        <taxon>Verrucomicrobiota</taxon>
        <taxon>Opitutia</taxon>
        <taxon>Puniceicoccales</taxon>
        <taxon>Coraliomargaritaceae</taxon>
        <taxon>Coraliomargarita</taxon>
    </lineage>
</organism>
<reference evidence="3 4" key="1">
    <citation type="submission" date="2018-05" db="EMBL/GenBank/DDBJ databases">
        <title>Coraliomargarita sinensis sp. nov., isolated from a marine solar saltern.</title>
        <authorList>
            <person name="Zhou L.Y."/>
        </authorList>
    </citation>
    <scope>NUCLEOTIDE SEQUENCE [LARGE SCALE GENOMIC DNA]</scope>
    <source>
        <strain evidence="3 4">WN38</strain>
    </source>
</reference>
<dbReference type="SUPFAM" id="SSF51735">
    <property type="entry name" value="NAD(P)-binding Rossmann-fold domains"/>
    <property type="match status" value="1"/>
</dbReference>
<dbReference type="PANTHER" id="PTHR43818:SF5">
    <property type="entry name" value="OXIDOREDUCTASE FAMILY PROTEIN"/>
    <property type="match status" value="1"/>
</dbReference>
<evidence type="ECO:0000259" key="2">
    <source>
        <dbReference type="Pfam" id="PF22725"/>
    </source>
</evidence>
<dbReference type="Proteomes" id="UP000247099">
    <property type="component" value="Unassembled WGS sequence"/>
</dbReference>
<dbReference type="Pfam" id="PF01408">
    <property type="entry name" value="GFO_IDH_MocA"/>
    <property type="match status" value="1"/>
</dbReference>
<evidence type="ECO:0000313" key="3">
    <source>
        <dbReference type="EMBL" id="PXA04732.1"/>
    </source>
</evidence>
<comment type="caution">
    <text evidence="3">The sequence shown here is derived from an EMBL/GenBank/DDBJ whole genome shotgun (WGS) entry which is preliminary data.</text>
</comment>
<feature type="domain" description="GFO/IDH/MocA-like oxidoreductase" evidence="2">
    <location>
        <begin position="173"/>
        <end position="307"/>
    </location>
</feature>
<dbReference type="InterPro" id="IPR050463">
    <property type="entry name" value="Gfo/Idh/MocA_oxidrdct_glycsds"/>
</dbReference>
<dbReference type="SUPFAM" id="SSF55347">
    <property type="entry name" value="Glyceraldehyde-3-phosphate dehydrogenase-like, C-terminal domain"/>
    <property type="match status" value="1"/>
</dbReference>
<evidence type="ECO:0000313" key="4">
    <source>
        <dbReference type="Proteomes" id="UP000247099"/>
    </source>
</evidence>
<dbReference type="RefSeq" id="WP_110130538.1">
    <property type="nucleotide sequence ID" value="NZ_QHJQ01000003.1"/>
</dbReference>
<dbReference type="InParanoid" id="A0A317ZID6"/>
<dbReference type="InterPro" id="IPR036291">
    <property type="entry name" value="NAD(P)-bd_dom_sf"/>
</dbReference>
<dbReference type="InterPro" id="IPR055170">
    <property type="entry name" value="GFO_IDH_MocA-like_dom"/>
</dbReference>
<dbReference type="PROSITE" id="PS51318">
    <property type="entry name" value="TAT"/>
    <property type="match status" value="1"/>
</dbReference>
<protein>
    <submittedName>
        <fullName evidence="3">Uncharacterized protein</fullName>
    </submittedName>
</protein>
<feature type="domain" description="Gfo/Idh/MocA-like oxidoreductase N-terminal" evidence="1">
    <location>
        <begin position="37"/>
        <end position="163"/>
    </location>
</feature>
<dbReference type="GO" id="GO:0000166">
    <property type="term" value="F:nucleotide binding"/>
    <property type="evidence" value="ECO:0007669"/>
    <property type="project" value="InterPro"/>
</dbReference>
<gene>
    <name evidence="3" type="ORF">DDZ13_06055</name>
</gene>
<dbReference type="Pfam" id="PF22725">
    <property type="entry name" value="GFO_IDH_MocA_C3"/>
    <property type="match status" value="1"/>
</dbReference>
<dbReference type="PANTHER" id="PTHR43818">
    <property type="entry name" value="BCDNA.GH03377"/>
    <property type="match status" value="1"/>
</dbReference>
<sequence>MDNRRQFLKQTGLVAGAFAVTQPHQVLGQKSAREPKLRVGIIGCGGRSHNVGEMALKDGRYEIVALADYFQDAVDEVGEKYGVAANRRYTGLNCFQRLIDAGGVDIVAVLSPPYFHPEQVEAVVEAGLHVWLAKPIAVDAPGVARIEAAARKAASKKRCFLVDFQTRALGHYHEAARRVAAGDLGHLGYGEIEATSTAFGLRVPHGGKETKLKNWLQWKDLCGENIIEFSIHAIDMASLIIGRPPVSATGFCERNIINEMPGDVRDVTSVVYDYGDGFKCVLRAKRFKHYQISGGLDLALFGEKGGLFATYKGEVYIKGEAPFNGDRYMGEKIRGIYNLGILKNWDTFYRNITEGDYSQATVQPSVDSHYLALLGREAAYAQGASVTWDDIVKSRKSMEFDTSGLKV</sequence>
<keyword evidence="4" id="KW-1185">Reference proteome</keyword>
<dbReference type="InterPro" id="IPR019546">
    <property type="entry name" value="TAT_signal_bac_arc"/>
</dbReference>
<dbReference type="Gene3D" id="3.40.50.720">
    <property type="entry name" value="NAD(P)-binding Rossmann-like Domain"/>
    <property type="match status" value="1"/>
</dbReference>
<dbReference type="InterPro" id="IPR006311">
    <property type="entry name" value="TAT_signal"/>
</dbReference>
<dbReference type="InterPro" id="IPR000683">
    <property type="entry name" value="Gfo/Idh/MocA-like_OxRdtase_N"/>
</dbReference>
<name>A0A317ZID6_9BACT</name>
<dbReference type="OrthoDB" id="9815825at2"/>
<evidence type="ECO:0000259" key="1">
    <source>
        <dbReference type="Pfam" id="PF01408"/>
    </source>
</evidence>